<keyword evidence="1" id="KW-0472">Membrane</keyword>
<keyword evidence="1" id="KW-0812">Transmembrane</keyword>
<organism evidence="2 3">
    <name type="scientific">Methylocaldum marinum</name>
    <dbReference type="NCBI Taxonomy" id="1432792"/>
    <lineage>
        <taxon>Bacteria</taxon>
        <taxon>Pseudomonadati</taxon>
        <taxon>Pseudomonadota</taxon>
        <taxon>Gammaproteobacteria</taxon>
        <taxon>Methylococcales</taxon>
        <taxon>Methylococcaceae</taxon>
        <taxon>Methylocaldum</taxon>
    </lineage>
</organism>
<dbReference type="EMBL" id="AP017928">
    <property type="protein sequence ID" value="BBA32882.1"/>
    <property type="molecule type" value="Genomic_DNA"/>
</dbReference>
<protein>
    <recommendedName>
        <fullName evidence="4">PEP-CTERM protein-sorting domain-containing protein</fullName>
    </recommendedName>
</protein>
<sequence length="264" mass="28131">MLRLVTHVLPAVAGIRKSPEATNRDDVPFRQDLTYHSKETKPMKSKKWLSVVLIAGCYAAGGVHAVTLQVTDGILTGATGVNVGGKLFDVSFQDGTCAELFSGCDAVDDFMFDDATAFLAVQALLDQVFVDGASGAFDSNPYLTSGCGLGSPSGCNVIVPVGLDANGWARGRLTKNEISDASDSALWQFFRAPDFTTADLPGETWALWTPAPASVPEAPTLVLLSGGLTAMAVVRRRRARVRNRPYEQGLGMTQNHRITGIGRI</sequence>
<dbReference type="KEGG" id="mmai:sS8_0917"/>
<evidence type="ECO:0000313" key="2">
    <source>
        <dbReference type="EMBL" id="BBA32882.1"/>
    </source>
</evidence>
<evidence type="ECO:0000313" key="3">
    <source>
        <dbReference type="Proteomes" id="UP000266313"/>
    </source>
</evidence>
<keyword evidence="1" id="KW-1133">Transmembrane helix</keyword>
<feature type="transmembrane region" description="Helical" evidence="1">
    <location>
        <begin position="48"/>
        <end position="67"/>
    </location>
</feature>
<accession>A0A250KMX9</accession>
<evidence type="ECO:0000256" key="1">
    <source>
        <dbReference type="SAM" id="Phobius"/>
    </source>
</evidence>
<dbReference type="AlphaFoldDB" id="A0A250KMX9"/>
<reference evidence="2 3" key="1">
    <citation type="submission" date="2016-12" db="EMBL/GenBank/DDBJ databases">
        <title>Genome sequencing of Methylocaldum marinum.</title>
        <authorList>
            <person name="Takeuchi M."/>
            <person name="Kamagata Y."/>
            <person name="Hiraoka S."/>
            <person name="Oshima K."/>
            <person name="Hattori M."/>
            <person name="Iwasaki W."/>
        </authorList>
    </citation>
    <scope>NUCLEOTIDE SEQUENCE [LARGE SCALE GENOMIC DNA]</scope>
    <source>
        <strain evidence="2 3">S8</strain>
    </source>
</reference>
<name>A0A250KMX9_9GAMM</name>
<gene>
    <name evidence="2" type="ORF">sS8_0917</name>
</gene>
<evidence type="ECO:0008006" key="4">
    <source>
        <dbReference type="Google" id="ProtNLM"/>
    </source>
</evidence>
<keyword evidence="3" id="KW-1185">Reference proteome</keyword>
<proteinExistence type="predicted"/>
<dbReference type="Proteomes" id="UP000266313">
    <property type="component" value="Chromosome"/>
</dbReference>